<accession>A0A1U7NUY9</accession>
<dbReference type="STRING" id="249408.BOO71_0011047"/>
<reference evidence="9 10" key="1">
    <citation type="submission" date="2017-01" db="EMBL/GenBank/DDBJ databases">
        <title>Genome Analysis of Deinococcus marmoris KOPRI26562.</title>
        <authorList>
            <person name="Kim J.H."/>
            <person name="Oh H.-M."/>
        </authorList>
    </citation>
    <scope>NUCLEOTIDE SEQUENCE [LARGE SCALE GENOMIC DNA]</scope>
    <source>
        <strain evidence="9 10">KOPRI26562</strain>
    </source>
</reference>
<feature type="domain" description="Sodium/calcium exchanger membrane region" evidence="8">
    <location>
        <begin position="15"/>
        <end position="133"/>
    </location>
</feature>
<keyword evidence="3 6" id="KW-1133">Transmembrane helix</keyword>
<feature type="transmembrane region" description="Helical" evidence="6">
    <location>
        <begin position="231"/>
        <end position="257"/>
    </location>
</feature>
<dbReference type="AlphaFoldDB" id="A0A1U7NUY9"/>
<name>A0A1U7NUY9_9DEIO</name>
<feature type="chain" id="PRO_5012075361" evidence="7">
    <location>
        <begin position="21"/>
        <end position="354"/>
    </location>
</feature>
<organism evidence="9 10">
    <name type="scientific">Deinococcus marmoris</name>
    <dbReference type="NCBI Taxonomy" id="249408"/>
    <lineage>
        <taxon>Bacteria</taxon>
        <taxon>Thermotogati</taxon>
        <taxon>Deinococcota</taxon>
        <taxon>Deinococci</taxon>
        <taxon>Deinococcales</taxon>
        <taxon>Deinococcaceae</taxon>
        <taxon>Deinococcus</taxon>
    </lineage>
</organism>
<keyword evidence="7" id="KW-0732">Signal</keyword>
<feature type="transmembrane region" description="Helical" evidence="6">
    <location>
        <begin position="300"/>
        <end position="318"/>
    </location>
</feature>
<dbReference type="InterPro" id="IPR004837">
    <property type="entry name" value="NaCa_Exmemb"/>
</dbReference>
<feature type="domain" description="Sodium/calcium exchanger membrane region" evidence="8">
    <location>
        <begin position="202"/>
        <end position="343"/>
    </location>
</feature>
<gene>
    <name evidence="9" type="ORF">BOO71_0011047</name>
</gene>
<evidence type="ECO:0000256" key="4">
    <source>
        <dbReference type="ARBA" id="ARBA00023136"/>
    </source>
</evidence>
<feature type="transmembrane region" description="Helical" evidence="6">
    <location>
        <begin position="269"/>
        <end position="288"/>
    </location>
</feature>
<evidence type="ECO:0000256" key="3">
    <source>
        <dbReference type="ARBA" id="ARBA00022989"/>
    </source>
</evidence>
<feature type="signal peptide" evidence="7">
    <location>
        <begin position="1"/>
        <end position="20"/>
    </location>
</feature>
<dbReference type="Pfam" id="PF01699">
    <property type="entry name" value="Na_Ca_ex"/>
    <property type="match status" value="2"/>
</dbReference>
<evidence type="ECO:0000313" key="10">
    <source>
        <dbReference type="Proteomes" id="UP000186607"/>
    </source>
</evidence>
<feature type="region of interest" description="Disordered" evidence="5">
    <location>
        <begin position="172"/>
        <end position="195"/>
    </location>
</feature>
<dbReference type="Proteomes" id="UP000186607">
    <property type="component" value="Unassembled WGS sequence"/>
</dbReference>
<feature type="transmembrane region" description="Helical" evidence="6">
    <location>
        <begin position="42"/>
        <end position="65"/>
    </location>
</feature>
<feature type="transmembrane region" description="Helical" evidence="6">
    <location>
        <begin position="77"/>
        <end position="101"/>
    </location>
</feature>
<proteinExistence type="predicted"/>
<keyword evidence="2 6" id="KW-0812">Transmembrane</keyword>
<evidence type="ECO:0000256" key="1">
    <source>
        <dbReference type="ARBA" id="ARBA00004141"/>
    </source>
</evidence>
<feature type="transmembrane region" description="Helical" evidence="6">
    <location>
        <begin position="200"/>
        <end position="219"/>
    </location>
</feature>
<dbReference type="RefSeq" id="WP_075835004.1">
    <property type="nucleotide sequence ID" value="NZ_MSTI01000133.1"/>
</dbReference>
<feature type="transmembrane region" description="Helical" evidence="6">
    <location>
        <begin position="330"/>
        <end position="349"/>
    </location>
</feature>
<comment type="subcellular location">
    <subcellularLocation>
        <location evidence="1">Membrane</location>
        <topology evidence="1">Multi-pass membrane protein</topology>
    </subcellularLocation>
</comment>
<evidence type="ECO:0000256" key="2">
    <source>
        <dbReference type="ARBA" id="ARBA00022692"/>
    </source>
</evidence>
<evidence type="ECO:0000256" key="6">
    <source>
        <dbReference type="SAM" id="Phobius"/>
    </source>
</evidence>
<sequence length="354" mass="36147">MNGFWSSLPLWLLGLSFALAAAAVWAAGITLSNTTTVLDKQFKLSAALGGLILLAVATNLPEIAITLSAALQHNLDLAIGNILGGIAVQTLVLAALDAFGLGRRAALTATSGSLTPVLEGTLVIAVLMGVVMGAQLPGTAVLGRLEPGSLLVALLWGVGLWGIGQASKLPWHLDGPPSETPPQPAKQGKQGGAPMSTRRAALGFAFAALVTLGAGWVLALSGGALAQHFQLSGVLFGATVLAVVTSLPELSTGLAAVRQGKIELALGDIFGGNAFLPVLFLAASLISGQAVLVQLQPTDLYLTALGALLTAVYVFGLVLRRTRQWGRMGVDSWTVVGLYLIGVGGLWLISRSGG</sequence>
<keyword evidence="10" id="KW-1185">Reference proteome</keyword>
<dbReference type="Gene3D" id="1.20.1420.30">
    <property type="entry name" value="NCX, central ion-binding region"/>
    <property type="match status" value="1"/>
</dbReference>
<dbReference type="InterPro" id="IPR044880">
    <property type="entry name" value="NCX_ion-bd_dom_sf"/>
</dbReference>
<evidence type="ECO:0000259" key="8">
    <source>
        <dbReference type="Pfam" id="PF01699"/>
    </source>
</evidence>
<evidence type="ECO:0000256" key="5">
    <source>
        <dbReference type="SAM" id="MobiDB-lite"/>
    </source>
</evidence>
<dbReference type="GO" id="GO:0016020">
    <property type="term" value="C:membrane"/>
    <property type="evidence" value="ECO:0007669"/>
    <property type="project" value="UniProtKB-SubCell"/>
</dbReference>
<comment type="caution">
    <text evidence="9">The sequence shown here is derived from an EMBL/GenBank/DDBJ whole genome shotgun (WGS) entry which is preliminary data.</text>
</comment>
<dbReference type="GO" id="GO:0055085">
    <property type="term" value="P:transmembrane transport"/>
    <property type="evidence" value="ECO:0007669"/>
    <property type="project" value="InterPro"/>
</dbReference>
<dbReference type="EMBL" id="MSTI01000133">
    <property type="protein sequence ID" value="OLV16726.1"/>
    <property type="molecule type" value="Genomic_DNA"/>
</dbReference>
<protein>
    <submittedName>
        <fullName evidence="9">Sodium/calcium antiporter</fullName>
    </submittedName>
</protein>
<keyword evidence="4 6" id="KW-0472">Membrane</keyword>
<evidence type="ECO:0000256" key="7">
    <source>
        <dbReference type="SAM" id="SignalP"/>
    </source>
</evidence>
<dbReference type="OrthoDB" id="153124at2"/>
<evidence type="ECO:0000313" key="9">
    <source>
        <dbReference type="EMBL" id="OLV16726.1"/>
    </source>
</evidence>